<dbReference type="EMBL" id="QZKU01000144">
    <property type="protein sequence ID" value="RJP14335.1"/>
    <property type="molecule type" value="Genomic_DNA"/>
</dbReference>
<comment type="caution">
    <text evidence="4">The sequence shown here is derived from an EMBL/GenBank/DDBJ whole genome shotgun (WGS) entry which is preliminary data.</text>
</comment>
<reference evidence="4 5" key="1">
    <citation type="journal article" date="2017" name="ISME J.">
        <title>Energy and carbon metabolisms in a deep terrestrial subsurface fluid microbial community.</title>
        <authorList>
            <person name="Momper L."/>
            <person name="Jungbluth S.P."/>
            <person name="Lee M.D."/>
            <person name="Amend J.P."/>
        </authorList>
    </citation>
    <scope>NUCLEOTIDE SEQUENCE [LARGE SCALE GENOMIC DNA]</scope>
    <source>
        <strain evidence="4">SURF_5</strain>
    </source>
</reference>
<accession>A0A3A4N714</accession>
<feature type="domain" description="Gfo/Idh/MocA-like oxidoreductase N-terminal" evidence="2">
    <location>
        <begin position="14"/>
        <end position="130"/>
    </location>
</feature>
<evidence type="ECO:0000313" key="5">
    <source>
        <dbReference type="Proteomes" id="UP000265882"/>
    </source>
</evidence>
<dbReference type="InterPro" id="IPR050463">
    <property type="entry name" value="Gfo/Idh/MocA_oxidrdct_glycsds"/>
</dbReference>
<dbReference type="GO" id="GO:0016491">
    <property type="term" value="F:oxidoreductase activity"/>
    <property type="evidence" value="ECO:0007669"/>
    <property type="project" value="UniProtKB-KW"/>
</dbReference>
<dbReference type="Proteomes" id="UP000265882">
    <property type="component" value="Unassembled WGS sequence"/>
</dbReference>
<proteinExistence type="predicted"/>
<evidence type="ECO:0000259" key="2">
    <source>
        <dbReference type="Pfam" id="PF01408"/>
    </source>
</evidence>
<protein>
    <submittedName>
        <fullName evidence="4">Gfo/Idh/MocA family oxidoreductase</fullName>
    </submittedName>
</protein>
<dbReference type="Pfam" id="PF01408">
    <property type="entry name" value="GFO_IDH_MocA"/>
    <property type="match status" value="1"/>
</dbReference>
<sequence>MSKLDNSVRVARKRIGFLGVGWIGRHRLESLAKGEMLEVAAIADPLPEAARKAAECAPHAELCGSLDELLQCGLDAVVIATPSALHAQQSISALQCGLAVFCQKPLGRSFAEAASVIDAARKADRLLAVDLSYRHLRGIQSIRGLIRSGEIGEVFSVNLVFHNAYGPDKPWFYEPEKSGGGCVIDLGIHLVDLALWTLDFPRVRRVSSRLFAKGKPLADRLESVEDYAAAQLTLESGAVVTLACSWHLSAGCDAVIEASFYGTAGTLSLMNVNGSFYDFQAELFRGTSRQVIAKPPDEWGGRAALEWAWQLAENSRFDPAVEQVAAVAAVLDEIYEHSALSIFEGEHVWQGNPGKPPIMT</sequence>
<dbReference type="Pfam" id="PF22725">
    <property type="entry name" value="GFO_IDH_MocA_C3"/>
    <property type="match status" value="1"/>
</dbReference>
<name>A0A3A4N714_ABYX5</name>
<dbReference type="SUPFAM" id="SSF55347">
    <property type="entry name" value="Glyceraldehyde-3-phosphate dehydrogenase-like, C-terminal domain"/>
    <property type="match status" value="1"/>
</dbReference>
<dbReference type="Gene3D" id="3.40.50.720">
    <property type="entry name" value="NAD(P)-binding Rossmann-like Domain"/>
    <property type="match status" value="1"/>
</dbReference>
<evidence type="ECO:0000313" key="4">
    <source>
        <dbReference type="EMBL" id="RJP14335.1"/>
    </source>
</evidence>
<feature type="domain" description="GFO/IDH/MocA-like oxidoreductase" evidence="3">
    <location>
        <begin position="140"/>
        <end position="267"/>
    </location>
</feature>
<dbReference type="InterPro" id="IPR036291">
    <property type="entry name" value="NAD(P)-bd_dom_sf"/>
</dbReference>
<dbReference type="InterPro" id="IPR055170">
    <property type="entry name" value="GFO_IDH_MocA-like_dom"/>
</dbReference>
<dbReference type="GO" id="GO:0000166">
    <property type="term" value="F:nucleotide binding"/>
    <property type="evidence" value="ECO:0007669"/>
    <property type="project" value="InterPro"/>
</dbReference>
<dbReference type="Gene3D" id="3.30.360.10">
    <property type="entry name" value="Dihydrodipicolinate Reductase, domain 2"/>
    <property type="match status" value="1"/>
</dbReference>
<dbReference type="SUPFAM" id="SSF51735">
    <property type="entry name" value="NAD(P)-binding Rossmann-fold domains"/>
    <property type="match status" value="1"/>
</dbReference>
<dbReference type="PANTHER" id="PTHR43818">
    <property type="entry name" value="BCDNA.GH03377"/>
    <property type="match status" value="1"/>
</dbReference>
<evidence type="ECO:0000256" key="1">
    <source>
        <dbReference type="ARBA" id="ARBA00023002"/>
    </source>
</evidence>
<dbReference type="AlphaFoldDB" id="A0A3A4N714"/>
<gene>
    <name evidence="4" type="ORF">C4520_21720</name>
</gene>
<dbReference type="PANTHER" id="PTHR43818:SF11">
    <property type="entry name" value="BCDNA.GH03377"/>
    <property type="match status" value="1"/>
</dbReference>
<keyword evidence="1" id="KW-0560">Oxidoreductase</keyword>
<evidence type="ECO:0000259" key="3">
    <source>
        <dbReference type="Pfam" id="PF22725"/>
    </source>
</evidence>
<dbReference type="InterPro" id="IPR000683">
    <property type="entry name" value="Gfo/Idh/MocA-like_OxRdtase_N"/>
</dbReference>
<organism evidence="4 5">
    <name type="scientific">Abyssobacteria bacterium (strain SURF_5)</name>
    <dbReference type="NCBI Taxonomy" id="2093360"/>
    <lineage>
        <taxon>Bacteria</taxon>
        <taxon>Pseudomonadati</taxon>
        <taxon>Candidatus Hydrogenedentota</taxon>
        <taxon>Candidatus Abyssobacteria</taxon>
    </lineage>
</organism>